<dbReference type="InterPro" id="IPR051043">
    <property type="entry name" value="Sulfatase_Mod_Factor_Kinase"/>
</dbReference>
<comment type="caution">
    <text evidence="2">The sequence shown here is derived from an EMBL/GenBank/DDBJ whole genome shotgun (WGS) entry which is preliminary data.</text>
</comment>
<dbReference type="GO" id="GO:0120147">
    <property type="term" value="F:formylglycine-generating oxidase activity"/>
    <property type="evidence" value="ECO:0007669"/>
    <property type="project" value="TreeGrafter"/>
</dbReference>
<dbReference type="InterPro" id="IPR016187">
    <property type="entry name" value="CTDL_fold"/>
</dbReference>
<protein>
    <recommendedName>
        <fullName evidence="1">Sulfatase-modifying factor enzyme-like domain-containing protein</fullName>
    </recommendedName>
</protein>
<dbReference type="InterPro" id="IPR042095">
    <property type="entry name" value="SUMF_sf"/>
</dbReference>
<evidence type="ECO:0000259" key="1">
    <source>
        <dbReference type="Pfam" id="PF03781"/>
    </source>
</evidence>
<accession>A0A1Y2K3H6</accession>
<dbReference type="SUPFAM" id="SSF56436">
    <property type="entry name" value="C-type lectin-like"/>
    <property type="match status" value="1"/>
</dbReference>
<dbReference type="STRING" id="1434232.MAIT1_02334"/>
<dbReference type="AlphaFoldDB" id="A0A1Y2K3H6"/>
<feature type="domain" description="Sulfatase-modifying factor enzyme-like" evidence="1">
    <location>
        <begin position="273"/>
        <end position="506"/>
    </location>
</feature>
<dbReference type="Pfam" id="PF03781">
    <property type="entry name" value="FGE-sulfatase"/>
    <property type="match status" value="1"/>
</dbReference>
<evidence type="ECO:0000313" key="2">
    <source>
        <dbReference type="EMBL" id="OSM02227.1"/>
    </source>
</evidence>
<dbReference type="PANTHER" id="PTHR23150">
    <property type="entry name" value="SULFATASE MODIFYING FACTOR 1, 2"/>
    <property type="match status" value="1"/>
</dbReference>
<dbReference type="PANTHER" id="PTHR23150:SF19">
    <property type="entry name" value="FORMYLGLYCINE-GENERATING ENZYME"/>
    <property type="match status" value="1"/>
</dbReference>
<evidence type="ECO:0000313" key="3">
    <source>
        <dbReference type="Proteomes" id="UP000194003"/>
    </source>
</evidence>
<dbReference type="InterPro" id="IPR005532">
    <property type="entry name" value="SUMF_dom"/>
</dbReference>
<dbReference type="Gene3D" id="3.90.1580.10">
    <property type="entry name" value="paralog of FGE (formylglycine-generating enzyme)"/>
    <property type="match status" value="1"/>
</dbReference>
<dbReference type="EMBL" id="LVJN01000020">
    <property type="protein sequence ID" value="OSM02227.1"/>
    <property type="molecule type" value="Genomic_DNA"/>
</dbReference>
<organism evidence="2 3">
    <name type="scientific">Magnetofaba australis IT-1</name>
    <dbReference type="NCBI Taxonomy" id="1434232"/>
    <lineage>
        <taxon>Bacteria</taxon>
        <taxon>Pseudomonadati</taxon>
        <taxon>Pseudomonadota</taxon>
        <taxon>Magnetococcia</taxon>
        <taxon>Magnetococcales</taxon>
        <taxon>Magnetococcaceae</taxon>
        <taxon>Magnetofaba</taxon>
    </lineage>
</organism>
<sequence>MRIAPHQRTFCGQITANMKERLQSAYRLLSKGRLAQAEQIRFNLLAPLLGELGWAVEDPDQVDPAFAPNGQPAAAPLLALTPPGAEQPAMLIEARDRGAIGKEDRPPSHSGTRFGLLTDGRYWRFFHHAEGQAVMAPFKTAELKMESIGDIENLLLQYVSPDALASGKAAERVQRNQGAQGQKRLQALRNLVPRAEQIAAKPPHPSLEQAMIHLIKRSGITGVTRADLQGVLDEAQSAAAEEIDPILGEAVSEGGGAQAGEAKTWTEPVTGMEFVWIPPGTYLRGSPDNEAGRQNNEGPQHEVTLSKGFWLSKCPVTVGQWERVMDPSTRRNHADDAEPSPSSLYPVDKVMWEETQEFIEKVAMQGGGASRLRLPTEAEWEYACRAGTQGKFFFDEKDRKQRLEDYAWLMTNAKGHLQPVGKLKPNPWGLHDMLGNVWEWTEDVYSLYSANPQEDPIGAGQSDVHMRRGGSFRSNAKACRIARRQNAKVDSLELENSGGVGFRLAKSADDAE</sequence>
<reference evidence="2 3" key="1">
    <citation type="journal article" date="2016" name="BMC Genomics">
        <title>Combined genomic and structural analyses of a cultured magnetotactic bacterium reveals its niche adaptation to a dynamic environment.</title>
        <authorList>
            <person name="Araujo A.C."/>
            <person name="Morillo V."/>
            <person name="Cypriano J."/>
            <person name="Teixeira L.C."/>
            <person name="Leao P."/>
            <person name="Lyra S."/>
            <person name="Almeida L.G."/>
            <person name="Bazylinski D.A."/>
            <person name="Vasconcellos A.T."/>
            <person name="Abreu F."/>
            <person name="Lins U."/>
        </authorList>
    </citation>
    <scope>NUCLEOTIDE SEQUENCE [LARGE SCALE GENOMIC DNA]</scope>
    <source>
        <strain evidence="2 3">IT-1</strain>
    </source>
</reference>
<gene>
    <name evidence="2" type="ORF">MAIT1_02334</name>
</gene>
<dbReference type="Proteomes" id="UP000194003">
    <property type="component" value="Unassembled WGS sequence"/>
</dbReference>
<name>A0A1Y2K3H6_9PROT</name>
<proteinExistence type="predicted"/>
<keyword evidence="3" id="KW-1185">Reference proteome</keyword>